<dbReference type="InterPro" id="IPR036390">
    <property type="entry name" value="WH_DNA-bd_sf"/>
</dbReference>
<organism evidence="7 8">
    <name type="scientific">Neonectria magnoliae</name>
    <dbReference type="NCBI Taxonomy" id="2732573"/>
    <lineage>
        <taxon>Eukaryota</taxon>
        <taxon>Fungi</taxon>
        <taxon>Dikarya</taxon>
        <taxon>Ascomycota</taxon>
        <taxon>Pezizomycotina</taxon>
        <taxon>Sordariomycetes</taxon>
        <taxon>Hypocreomycetidae</taxon>
        <taxon>Hypocreales</taxon>
        <taxon>Nectriaceae</taxon>
        <taxon>Neonectria</taxon>
    </lineage>
</organism>
<accession>A0ABR1HFR6</accession>
<comment type="similarity">
    <text evidence="2">Belongs to the IML1 family.</text>
</comment>
<dbReference type="InterPro" id="IPR045838">
    <property type="entry name" value="DEPDC5_CTD"/>
</dbReference>
<evidence type="ECO:0000256" key="4">
    <source>
        <dbReference type="ARBA" id="ARBA00021881"/>
    </source>
</evidence>
<dbReference type="Gene3D" id="1.10.10.10">
    <property type="entry name" value="Winged helix-like DNA-binding domain superfamily/Winged helix DNA-binding domain"/>
    <property type="match status" value="1"/>
</dbReference>
<feature type="region of interest" description="Disordered" evidence="5">
    <location>
        <begin position="30"/>
        <end position="58"/>
    </location>
</feature>
<sequence>MSRNGSARNMVPRKGPHWSHLRQFSRSNLDRIPADSPASPASASTHSTVKEEKHAKMERRCTVAVNEGYSKDEVLLNLDLVGGDVQPGALMCIMPVKDDSRKPSAGHGPTSKQSQDHSGGSKSASSAQGHGEVAGNGYVFVAKDMPQEMKARQPDVDVYVVKHIADAFGMKKGSQVLLTIVDKDNPARKASHVELSFKDQYLSRSDIWRMTVGELTERTVYKSQSILFMGTIKAQITAVYADGLRVHSAFFDRDTRPIFRSESARYVLFIQMAREMWEFDSESSGEIMFNKVVNGFLPALFKRWAMLKAKHLVSIVLFARVEYDTGLTAEFDTLEGDYYTGIQPSGLRRPYKDFYRVVVSEMGSGEWTKILHQLKKEFNFFRRDISLDHHKLFAQSEQEDHSQIPKDTPTNRVKAESTISMFGNVLEAINLASSQFAHDHIDRDLTRTGISIAVISPGSGVFEVDYETLRRTTEALVGNGIGIDLICMPKMPLHSVPLFKYRNPQYSEERSHPQHTPHHSGLSRSFHSRDSTPNHPTPVIGSYQSLAESFSPGKGNSLTRRMDHQTSMSRGDEWCYALPQWLHVSYWTGTSDEALSYQGIALSVSNKVEQDDENDFNIRCRMYDLQMRSLLETNEIETTPLQAEPNFPANITEQPPSQKHHHTGINDVVYIPSRRAPEALFDYVYGFARFVPDRLARPGEKSLWKQLQEFDDHKSRISSNRRHRQSRHAKDLEEITRRQLAEDSGLYGTSLPDRKASIIGPSGRKLSMNMTDMEKPVPTTIKKTPDSTPKMPKAAMTAKQPKLMRQISLGQRGFGIAAPKAVVAEIKAETVNASGVSSAIQRQPSTPRMRPELRPSSPQTITSQSSALSSRKYRLDAPDPIIEGIATTPSIPILKRNNSTIDIAANQLRTASIAPSPFNVHYERPHERPHERTQEDRDLRYSNALRAEDAQKVYTNKLRAGVVPELPATLSPTTAITPWLTLLNPSNPDNHMIDDTILYSRWQHVFPQTSQMKVQKWKALCCPASVPLTTEYFPSKTQFETEYQRHPYNIDQNADDELVEEPKTRQQFIQELISLRFSQGFQVVVGPAVAKAFGQKLIKVGDIFSRSQPLEDGTSIFMSVGNTIHQLSCVNGTEVEVNIFVRKPTDTSFTPLSFSPIYKPAIRTLFDESYMTREIDILTARPDRNWNAIDSYIAGHHDEMVESLRFWRARFVLIPVVSKNTTVPRTQSGDNPEEVRIEGIKRLAQSWQKYRYIPPSERRFHSAGHRQRRDPNPLDIVYKTEDPSVVIAAEVETLPLVEAVEGATRKGQLVSSKMRFKKSNLNLATLADAMQQPVEAGGVRLQSRRWHLRLHDFCFIGSDMTTWLLDNFEDLETREDAEAFGNALMVPNENKDKGKGLFVHVEKRHQFRDGNYFYQIASEFARPHTGWFNSRRSGVPPTPILEPTSRDSPRTLMARPSSTNGENSPVSASTTPTMPLSHNGKRPRVVLSKVIKYDVDHRKRSYRPERIDLHYDRLHNPDSCFHIRIDWMNITAKLLEDAVEMWAREASQYGLRLVEVPIGEACAISDTNPFRRPFLVKLAAPPPDKKPEAYLDPSSQGPQTSPSEHFYQVAVLKRFDFVLDVEAAANFPANVDVSYSWGTPDYKYSQYIHRSGTLLAEITDDGDFLLLANRLYTNRPSNPRDKEMRAVAASDPPPLVDRSGRMSYSSYGMPADSSVPASAASASASASAPISSPLVKPAYYYQSPALKPIDQAIKTAPLMTPNPEVLKTHFEDFCRDVSGLEAFYAEALEKGQNIQGTPATAIAPTLLDPVPEASIPTLGLPPGVLGGDGGPAKRLNSPMSFLRRGSVQYDGGSSLSGRG</sequence>
<dbReference type="SMART" id="SM00049">
    <property type="entry name" value="DEP"/>
    <property type="match status" value="1"/>
</dbReference>
<dbReference type="InterPro" id="IPR048255">
    <property type="entry name" value="IML1_N"/>
</dbReference>
<keyword evidence="8" id="KW-1185">Reference proteome</keyword>
<protein>
    <recommendedName>
        <fullName evidence="3">Vacuolar membrane-associated protein IML1</fullName>
    </recommendedName>
    <alternativeName>
        <fullName evidence="4">Vacuolar membrane-associated protein iml1</fullName>
    </alternativeName>
</protein>
<feature type="region of interest" description="Disordered" evidence="5">
    <location>
        <begin position="745"/>
        <end position="800"/>
    </location>
</feature>
<dbReference type="Pfam" id="PF12257">
    <property type="entry name" value="IML1"/>
    <property type="match status" value="1"/>
</dbReference>
<feature type="region of interest" description="Disordered" evidence="5">
    <location>
        <begin position="97"/>
        <end position="131"/>
    </location>
</feature>
<name>A0ABR1HFR6_9HYPO</name>
<evidence type="ECO:0000256" key="1">
    <source>
        <dbReference type="ARBA" id="ARBA00004148"/>
    </source>
</evidence>
<feature type="region of interest" description="Disordered" evidence="5">
    <location>
        <begin position="1"/>
        <end position="20"/>
    </location>
</feature>
<feature type="compositionally biased region" description="Low complexity" evidence="5">
    <location>
        <begin position="34"/>
        <end position="44"/>
    </location>
</feature>
<evidence type="ECO:0000256" key="2">
    <source>
        <dbReference type="ARBA" id="ARBA00005643"/>
    </source>
</evidence>
<feature type="region of interest" description="Disordered" evidence="5">
    <location>
        <begin position="835"/>
        <end position="873"/>
    </location>
</feature>
<feature type="domain" description="DEP" evidence="6">
    <location>
        <begin position="1335"/>
        <end position="1418"/>
    </location>
</feature>
<dbReference type="Pfam" id="PF00610">
    <property type="entry name" value="DEP"/>
    <property type="match status" value="1"/>
</dbReference>
<dbReference type="PROSITE" id="PS50186">
    <property type="entry name" value="DEP"/>
    <property type="match status" value="1"/>
</dbReference>
<evidence type="ECO:0000313" key="8">
    <source>
        <dbReference type="Proteomes" id="UP001498421"/>
    </source>
</evidence>
<dbReference type="InterPro" id="IPR027244">
    <property type="entry name" value="IML1"/>
</dbReference>
<evidence type="ECO:0000259" key="6">
    <source>
        <dbReference type="PROSITE" id="PS50186"/>
    </source>
</evidence>
<dbReference type="PANTHER" id="PTHR13179:SF8">
    <property type="entry name" value="GATOR COMPLEX PROTEIN DEPDC5"/>
    <property type="match status" value="1"/>
</dbReference>
<comment type="subcellular location">
    <subcellularLocation>
        <location evidence="1">Vacuole membrane</location>
        <topology evidence="1">Peripheral membrane protein</topology>
    </subcellularLocation>
</comment>
<evidence type="ECO:0000256" key="3">
    <source>
        <dbReference type="ARBA" id="ARBA00018529"/>
    </source>
</evidence>
<feature type="region of interest" description="Disordered" evidence="5">
    <location>
        <begin position="506"/>
        <end position="542"/>
    </location>
</feature>
<dbReference type="SUPFAM" id="SSF46785">
    <property type="entry name" value="Winged helix' DNA-binding domain"/>
    <property type="match status" value="1"/>
</dbReference>
<dbReference type="Proteomes" id="UP001498421">
    <property type="component" value="Unassembled WGS sequence"/>
</dbReference>
<dbReference type="InterPro" id="IPR036388">
    <property type="entry name" value="WH-like_DNA-bd_sf"/>
</dbReference>
<dbReference type="Pfam" id="PF19418">
    <property type="entry name" value="DEPDC5_CTD"/>
    <property type="match status" value="1"/>
</dbReference>
<dbReference type="EMBL" id="JAZAVK010000140">
    <property type="protein sequence ID" value="KAK7420038.1"/>
    <property type="molecule type" value="Genomic_DNA"/>
</dbReference>
<feature type="compositionally biased region" description="Basic and acidic residues" evidence="5">
    <location>
        <begin position="48"/>
        <end position="58"/>
    </location>
</feature>
<evidence type="ECO:0000313" key="7">
    <source>
        <dbReference type="EMBL" id="KAK7420038.1"/>
    </source>
</evidence>
<feature type="compositionally biased region" description="Polar residues" evidence="5">
    <location>
        <begin position="1456"/>
        <end position="1476"/>
    </location>
</feature>
<dbReference type="CDD" id="cd04449">
    <property type="entry name" value="DEP_DEPDC5-like"/>
    <property type="match status" value="1"/>
</dbReference>
<feature type="compositionally biased region" description="Low complexity" evidence="5">
    <location>
        <begin position="855"/>
        <end position="866"/>
    </location>
</feature>
<feature type="region of interest" description="Disordered" evidence="5">
    <location>
        <begin position="715"/>
        <end position="734"/>
    </location>
</feature>
<evidence type="ECO:0000256" key="5">
    <source>
        <dbReference type="SAM" id="MobiDB-lite"/>
    </source>
</evidence>
<feature type="compositionally biased region" description="Low complexity" evidence="5">
    <location>
        <begin position="116"/>
        <end position="131"/>
    </location>
</feature>
<comment type="caution">
    <text evidence="7">The sequence shown here is derived from an EMBL/GenBank/DDBJ whole genome shotgun (WGS) entry which is preliminary data.</text>
</comment>
<feature type="region of interest" description="Disordered" evidence="5">
    <location>
        <begin position="1431"/>
        <end position="1480"/>
    </location>
</feature>
<reference evidence="7 8" key="1">
    <citation type="journal article" date="2025" name="Microbiol. Resour. Announc.">
        <title>Draft genome sequences for Neonectria magnoliae and Neonectria punicea, canker pathogens of Liriodendron tulipifera and Acer saccharum in West Virginia.</title>
        <authorList>
            <person name="Petronek H.M."/>
            <person name="Kasson M.T."/>
            <person name="Metheny A.M."/>
            <person name="Stauder C.M."/>
            <person name="Lovett B."/>
            <person name="Lynch S.C."/>
            <person name="Garnas J.R."/>
            <person name="Kasson L.R."/>
            <person name="Stajich J.E."/>
        </authorList>
    </citation>
    <scope>NUCLEOTIDE SEQUENCE [LARGE SCALE GENOMIC DNA]</scope>
    <source>
        <strain evidence="7 8">NRRL 64651</strain>
    </source>
</reference>
<dbReference type="InterPro" id="IPR000591">
    <property type="entry name" value="DEP_dom"/>
</dbReference>
<feature type="compositionally biased region" description="Polar residues" evidence="5">
    <location>
        <begin position="835"/>
        <end position="846"/>
    </location>
</feature>
<gene>
    <name evidence="7" type="primary">IML1</name>
    <name evidence="7" type="ORF">QQZ08_010565</name>
</gene>
<proteinExistence type="inferred from homology"/>
<dbReference type="PANTHER" id="PTHR13179">
    <property type="entry name" value="DEP DOMAIN CONTAINING PROTEIN 5"/>
    <property type="match status" value="1"/>
</dbReference>